<feature type="coiled-coil region" evidence="1">
    <location>
        <begin position="58"/>
        <end position="102"/>
    </location>
</feature>
<gene>
    <name evidence="3" type="ORF">IAB14_05185</name>
</gene>
<evidence type="ECO:0000313" key="3">
    <source>
        <dbReference type="EMBL" id="HIV00488.1"/>
    </source>
</evidence>
<accession>A0A9D1SXA9</accession>
<dbReference type="EMBL" id="DVOH01000038">
    <property type="protein sequence ID" value="HIV00488.1"/>
    <property type="molecule type" value="Genomic_DNA"/>
</dbReference>
<reference evidence="3" key="2">
    <citation type="journal article" date="2021" name="PeerJ">
        <title>Extensive microbial diversity within the chicken gut microbiome revealed by metagenomics and culture.</title>
        <authorList>
            <person name="Gilroy R."/>
            <person name="Ravi A."/>
            <person name="Getino M."/>
            <person name="Pursley I."/>
            <person name="Horton D.L."/>
            <person name="Alikhan N.F."/>
            <person name="Baker D."/>
            <person name="Gharbi K."/>
            <person name="Hall N."/>
            <person name="Watson M."/>
            <person name="Adriaenssens E.M."/>
            <person name="Foster-Nyarko E."/>
            <person name="Jarju S."/>
            <person name="Secka A."/>
            <person name="Antonio M."/>
            <person name="Oren A."/>
            <person name="Chaudhuri R.R."/>
            <person name="La Ragione R."/>
            <person name="Hildebrand F."/>
            <person name="Pallen M.J."/>
        </authorList>
    </citation>
    <scope>NUCLEOTIDE SEQUENCE</scope>
    <source>
        <strain evidence="3">23406</strain>
    </source>
</reference>
<keyword evidence="1" id="KW-0175">Coiled coil</keyword>
<proteinExistence type="predicted"/>
<name>A0A9D1SXA9_9FIRM</name>
<comment type="caution">
    <text evidence="3">The sequence shown here is derived from an EMBL/GenBank/DDBJ whole genome shotgun (WGS) entry which is preliminary data.</text>
</comment>
<evidence type="ECO:0000313" key="4">
    <source>
        <dbReference type="Proteomes" id="UP000886891"/>
    </source>
</evidence>
<sequence length="166" mass="18538">MEEIKTKEPTAAELATGDNSQAEFYGKFKNKEGLMDAYRSLEAEFTRRSQRLKELESVENQRAEADKWSRKVDELTAKYPVAANLTDEIAAVLENRKELLREENCLETALLTVLAEGYAKKRDEGGGRTPPKVSVKKGEIPLVTPVRPTSIREAGKIAEKILKSNG</sequence>
<evidence type="ECO:0000256" key="2">
    <source>
        <dbReference type="SAM" id="MobiDB-lite"/>
    </source>
</evidence>
<protein>
    <submittedName>
        <fullName evidence="3">Uncharacterized protein</fullName>
    </submittedName>
</protein>
<organism evidence="3 4">
    <name type="scientific">Candidatus Stercoripulliclostridium merdipullorum</name>
    <dbReference type="NCBI Taxonomy" id="2840952"/>
    <lineage>
        <taxon>Bacteria</taxon>
        <taxon>Bacillati</taxon>
        <taxon>Bacillota</taxon>
        <taxon>Clostridia</taxon>
        <taxon>Eubacteriales</taxon>
        <taxon>Candidatus Stercoripulliclostridium</taxon>
    </lineage>
</organism>
<dbReference type="Proteomes" id="UP000886891">
    <property type="component" value="Unassembled WGS sequence"/>
</dbReference>
<reference evidence="3" key="1">
    <citation type="submission" date="2020-10" db="EMBL/GenBank/DDBJ databases">
        <authorList>
            <person name="Gilroy R."/>
        </authorList>
    </citation>
    <scope>NUCLEOTIDE SEQUENCE</scope>
    <source>
        <strain evidence="3">23406</strain>
    </source>
</reference>
<feature type="region of interest" description="Disordered" evidence="2">
    <location>
        <begin position="120"/>
        <end position="140"/>
    </location>
</feature>
<dbReference type="AlphaFoldDB" id="A0A9D1SXA9"/>
<evidence type="ECO:0000256" key="1">
    <source>
        <dbReference type="SAM" id="Coils"/>
    </source>
</evidence>